<feature type="domain" description="Spermatogenesis-associated protein 20-like TRX" evidence="1">
    <location>
        <begin position="2"/>
        <end position="138"/>
    </location>
</feature>
<sequence length="553" mass="64109">MHTDDPVDWHLWNESSRKQAKQEDKLILLSSGYFACHWCHVMQAENYRNSLIAAQINRDFIAVKIDRELSPELDASMIEFARRYAGRAGWPQHIILTPQGMPFLAFGYLPPQQLQALLQRTLAYWHSNRQQIEQLAQSALHPHKSTASTWDQRAFKEQFFKTLRQNIDDLSGGLKGTHKFPRSPLLLALLQQTQLDMDIEDWLLLTLEQMQNQHLFDHVDGGFYRYCVDPEWQTPHFEKMAYDNTLLAQVYLLAAQRWRRQDFLNTAEQTLAYLHNRLHQPQLKLYLGSQSALDNAGNEGGNYLWSKEKLKEALPQTLYKIVASEWRLNLSPPYELGWHPRPTSRNWPQIRQHLQTHSTQAATDDKALISWNALALIAWRQAEQLFRSDWIKDLKDFKHHYPYIAQAQEYASTLKQALRRLVDRNNLPRAITLQDDAELAVGQAGLQEYAYLYQAFAGTDSQRQNRLGTQINADFVSRNQQGIAWNLGDSESRLVSKMIYAWADETLPNPTAWLHCLQPDIIDAASQEIMQNPLQYTSYLSLNSCPTGQKNIQ</sequence>
<reference evidence="2 3" key="2">
    <citation type="submission" date="2020-11" db="EMBL/GenBank/DDBJ databases">
        <title>Sulfur oxidizing isolate from Hospital Hole Sinkhole.</title>
        <authorList>
            <person name="Scott K.M."/>
        </authorList>
    </citation>
    <scope>NUCLEOTIDE SEQUENCE [LARGE SCALE GENOMIC DNA]</scope>
    <source>
        <strain evidence="2 3">HH1</strain>
    </source>
</reference>
<name>A0ABS0BUD1_9GAMM</name>
<dbReference type="PANTHER" id="PTHR42899">
    <property type="entry name" value="SPERMATOGENESIS-ASSOCIATED PROTEIN 20"/>
    <property type="match status" value="1"/>
</dbReference>
<dbReference type="InterPro" id="IPR036249">
    <property type="entry name" value="Thioredoxin-like_sf"/>
</dbReference>
<comment type="caution">
    <text evidence="2">The sequence shown here is derived from an EMBL/GenBank/DDBJ whole genome shotgun (WGS) entry which is preliminary data.</text>
</comment>
<evidence type="ECO:0000259" key="1">
    <source>
        <dbReference type="Pfam" id="PF03190"/>
    </source>
</evidence>
<proteinExistence type="predicted"/>
<dbReference type="Gene3D" id="3.40.30.10">
    <property type="entry name" value="Glutaredoxin"/>
    <property type="match status" value="1"/>
</dbReference>
<dbReference type="PIRSF" id="PIRSF006402">
    <property type="entry name" value="UCP006402_thioredoxin"/>
    <property type="match status" value="1"/>
</dbReference>
<organism evidence="2 3">
    <name type="scientific">Thiomicrorhabdus heinhorstiae</name>
    <dbReference type="NCBI Taxonomy" id="2748010"/>
    <lineage>
        <taxon>Bacteria</taxon>
        <taxon>Pseudomonadati</taxon>
        <taxon>Pseudomonadota</taxon>
        <taxon>Gammaproteobacteria</taxon>
        <taxon>Thiotrichales</taxon>
        <taxon>Piscirickettsiaceae</taxon>
        <taxon>Thiomicrorhabdus</taxon>
    </lineage>
</organism>
<evidence type="ECO:0000313" key="2">
    <source>
        <dbReference type="EMBL" id="MBF6057447.1"/>
    </source>
</evidence>
<gene>
    <name evidence="2" type="ORF">H8792_003750</name>
</gene>
<dbReference type="EMBL" id="JACBGI020000004">
    <property type="protein sequence ID" value="MBF6057447.1"/>
    <property type="molecule type" value="Genomic_DNA"/>
</dbReference>
<reference evidence="2 3" key="1">
    <citation type="submission" date="2020-06" db="EMBL/GenBank/DDBJ databases">
        <authorList>
            <person name="Scott K."/>
        </authorList>
    </citation>
    <scope>NUCLEOTIDE SEQUENCE [LARGE SCALE GENOMIC DNA]</scope>
    <source>
        <strain evidence="2 3">HH1</strain>
    </source>
</reference>
<dbReference type="InterPro" id="IPR004879">
    <property type="entry name" value="Ssp411-like_TRX"/>
</dbReference>
<dbReference type="PANTHER" id="PTHR42899:SF1">
    <property type="entry name" value="SPERMATOGENESIS-ASSOCIATED PROTEIN 20"/>
    <property type="match status" value="1"/>
</dbReference>
<dbReference type="InterPro" id="IPR024705">
    <property type="entry name" value="Ssp411"/>
</dbReference>
<accession>A0ABS0BUD1</accession>
<dbReference type="InterPro" id="IPR008928">
    <property type="entry name" value="6-hairpin_glycosidase_sf"/>
</dbReference>
<evidence type="ECO:0000313" key="3">
    <source>
        <dbReference type="Proteomes" id="UP001193680"/>
    </source>
</evidence>
<keyword evidence="3" id="KW-1185">Reference proteome</keyword>
<protein>
    <submittedName>
        <fullName evidence="2">Thioredoxin domain-containing protein</fullName>
    </submittedName>
</protein>
<dbReference type="Pfam" id="PF03190">
    <property type="entry name" value="Thioredox_DsbH"/>
    <property type="match status" value="1"/>
</dbReference>
<dbReference type="Proteomes" id="UP001193680">
    <property type="component" value="Unassembled WGS sequence"/>
</dbReference>
<dbReference type="SUPFAM" id="SSF48208">
    <property type="entry name" value="Six-hairpin glycosidases"/>
    <property type="match status" value="1"/>
</dbReference>
<dbReference type="SUPFAM" id="SSF52833">
    <property type="entry name" value="Thioredoxin-like"/>
    <property type="match status" value="1"/>
</dbReference>